<feature type="compositionally biased region" description="Acidic residues" evidence="1">
    <location>
        <begin position="983"/>
        <end position="1000"/>
    </location>
</feature>
<proteinExistence type="predicted"/>
<feature type="compositionally biased region" description="Polar residues" evidence="1">
    <location>
        <begin position="1"/>
        <end position="18"/>
    </location>
</feature>
<dbReference type="STRING" id="1165861.A0A0L0VCT4"/>
<feature type="domain" description="Sfi1 spindle body" evidence="2">
    <location>
        <begin position="383"/>
        <end position="613"/>
    </location>
</feature>
<feature type="region of interest" description="Disordered" evidence="1">
    <location>
        <begin position="1"/>
        <end position="22"/>
    </location>
</feature>
<sequence>MPFSYSLTSTETSDSSAHTPHGSFPFLTGTDVTILSDIINRTPQNTPTFSAVLAGYNAVLDENQLEPQLREKYYSLLLKLSLVAGQDWHERWSRVCASQGLGPTDNSENNPQINTTHRLLQLSPPSSSHGGLDSSMDEASRTIRANPLRTHADSPPLQSPISTRLTLPRMTYRQTQSTPNKLARFTPSRATSASTISTEDSDRGDGLDLDPRFIDPLDALSDRVRREALLGSRFHIWRHMSNYWVMANKEADKGRDRLVVGYAWRKWRSRFGRRQRELRMVESVAKTRSKSAILLRWRTATAEKQRIKRKNHETQATSQIQNLMNKNLLIQTFTKWSLLAKLSIIQKLRDNNLKSLTINRWIDQFSKICRMSNLADRYHGDVQVNNSLRRAMTHWKWKTDFKIKEFNVAQISDQHLQTNILGRWRDLAISQRLAHDFWLRSTQRKWLRVWVYRRYRLKKMQRKANRVIAVRDHNCMGKMMNVWMIQERGRLLGRIVLTRLVKNTFGSWLTKFNTIRHHLDAKRQVFQNEVAKRLKARTLMVWRNVYLQKSIQLNSLAVDRYRISLVARHLNRWMILHSKIQDRDRRTYSEWRIHRLQRVWQVWSARLQLMRRYRFVRCRKRRMLKNLFHDWTTLARRKKEDQKLCITFADRVNPNRKLWALRIWIKRVVDLRELALEAERSYSSRVIRISFEVWINRILDIRRWTELANGFAEIQKIEQRSRLLELWRKKVSDSRRRSALLAVFCESRDKRVTQSAWVHWSDLTIERGLKFHETQTREMLDDRLREQSLQVWLTKTQALPALRLNRTRLKFTCFTHWSKLTEVRHLRRMAVSRDRKSVLCEAYKVWWGKCAAIKASRIVSRFSRPSAFASGNRQRAQSGHRLPELSRRTLTELLSNPSSRATSSPGHRAIDPPVLAPRRVRDAPQMYDSTTSGEESGLPIYQSDQENQYTPEMYRGGPDGKFERSEGYKTEDTDEQAARQGEEGPDEEQVEEEDEYEEDQTILGDASEMIAMEEPSTTETDAPTEVEFDRMMRRRTAPRAFGPVSARTPILQESDSNTESIDNRFPTSTSTGLSRNRLLNNPTSSAPPRSRQNQILSGLRNLDLRRGQGYNDPYNKNSGS</sequence>
<feature type="region of interest" description="Disordered" evidence="1">
    <location>
        <begin position="895"/>
        <end position="1120"/>
    </location>
</feature>
<gene>
    <name evidence="3" type="ORF">PSTG_09654</name>
</gene>
<feature type="compositionally biased region" description="Polar residues" evidence="1">
    <location>
        <begin position="120"/>
        <end position="129"/>
    </location>
</feature>
<feature type="region of interest" description="Disordered" evidence="1">
    <location>
        <begin position="173"/>
        <end position="208"/>
    </location>
</feature>
<feature type="compositionally biased region" description="Polar residues" evidence="1">
    <location>
        <begin position="188"/>
        <end position="198"/>
    </location>
</feature>
<feature type="compositionally biased region" description="Polar residues" evidence="1">
    <location>
        <begin position="1051"/>
        <end position="1096"/>
    </location>
</feature>
<evidence type="ECO:0000259" key="2">
    <source>
        <dbReference type="Pfam" id="PF08457"/>
    </source>
</evidence>
<feature type="compositionally biased region" description="Polar residues" evidence="1">
    <location>
        <begin position="895"/>
        <end position="905"/>
    </location>
</feature>
<reference evidence="4" key="1">
    <citation type="submission" date="2014-03" db="EMBL/GenBank/DDBJ databases">
        <title>The Genome Sequence of Puccinia striiformis f. sp. tritici PST-78.</title>
        <authorList>
            <consortium name="The Broad Institute Genome Sequencing Platform"/>
            <person name="Cuomo C."/>
            <person name="Hulbert S."/>
            <person name="Chen X."/>
            <person name="Walker B."/>
            <person name="Young S.K."/>
            <person name="Zeng Q."/>
            <person name="Gargeya S."/>
            <person name="Fitzgerald M."/>
            <person name="Haas B."/>
            <person name="Abouelleil A."/>
            <person name="Alvarado L."/>
            <person name="Arachchi H.M."/>
            <person name="Berlin A.M."/>
            <person name="Chapman S.B."/>
            <person name="Goldberg J."/>
            <person name="Griggs A."/>
            <person name="Gujja S."/>
            <person name="Hansen M."/>
            <person name="Howarth C."/>
            <person name="Imamovic A."/>
            <person name="Larimer J."/>
            <person name="McCowan C."/>
            <person name="Montmayeur A."/>
            <person name="Murphy C."/>
            <person name="Neiman D."/>
            <person name="Pearson M."/>
            <person name="Priest M."/>
            <person name="Roberts A."/>
            <person name="Saif S."/>
            <person name="Shea T."/>
            <person name="Sisk P."/>
            <person name="Sykes S."/>
            <person name="Wortman J."/>
            <person name="Nusbaum C."/>
            <person name="Birren B."/>
        </authorList>
    </citation>
    <scope>NUCLEOTIDE SEQUENCE [LARGE SCALE GENOMIC DNA]</scope>
    <source>
        <strain evidence="4">race PST-78</strain>
    </source>
</reference>
<protein>
    <recommendedName>
        <fullName evidence="2">Sfi1 spindle body domain-containing protein</fullName>
    </recommendedName>
</protein>
<keyword evidence="4" id="KW-1185">Reference proteome</keyword>
<dbReference type="OrthoDB" id="1933281at2759"/>
<dbReference type="Pfam" id="PF08457">
    <property type="entry name" value="Sfi1"/>
    <property type="match status" value="1"/>
</dbReference>
<organism evidence="3 4">
    <name type="scientific">Puccinia striiformis f. sp. tritici PST-78</name>
    <dbReference type="NCBI Taxonomy" id="1165861"/>
    <lineage>
        <taxon>Eukaryota</taxon>
        <taxon>Fungi</taxon>
        <taxon>Dikarya</taxon>
        <taxon>Basidiomycota</taxon>
        <taxon>Pucciniomycotina</taxon>
        <taxon>Pucciniomycetes</taxon>
        <taxon>Pucciniales</taxon>
        <taxon>Pucciniaceae</taxon>
        <taxon>Puccinia</taxon>
    </lineage>
</organism>
<feature type="region of interest" description="Disordered" evidence="1">
    <location>
        <begin position="120"/>
        <end position="139"/>
    </location>
</feature>
<dbReference type="Proteomes" id="UP000054564">
    <property type="component" value="Unassembled WGS sequence"/>
</dbReference>
<name>A0A0L0VCT4_9BASI</name>
<accession>A0A0L0VCT4</accession>
<comment type="caution">
    <text evidence="3">The sequence shown here is derived from an EMBL/GenBank/DDBJ whole genome shotgun (WGS) entry which is preliminary data.</text>
</comment>
<feature type="compositionally biased region" description="Basic and acidic residues" evidence="1">
    <location>
        <begin position="958"/>
        <end position="982"/>
    </location>
</feature>
<evidence type="ECO:0000313" key="4">
    <source>
        <dbReference type="Proteomes" id="UP000054564"/>
    </source>
</evidence>
<evidence type="ECO:0000256" key="1">
    <source>
        <dbReference type="SAM" id="MobiDB-lite"/>
    </source>
</evidence>
<evidence type="ECO:0000313" key="3">
    <source>
        <dbReference type="EMBL" id="KNE97080.1"/>
    </source>
</evidence>
<dbReference type="AlphaFoldDB" id="A0A0L0VCT4"/>
<dbReference type="InterPro" id="IPR013665">
    <property type="entry name" value="Sfi1_dom"/>
</dbReference>
<dbReference type="EMBL" id="AJIL01000073">
    <property type="protein sequence ID" value="KNE97080.1"/>
    <property type="molecule type" value="Genomic_DNA"/>
</dbReference>